<reference evidence="2" key="1">
    <citation type="submission" date="2020-05" db="EMBL/GenBank/DDBJ databases">
        <title>Phylogenomic resolution of chytrid fungi.</title>
        <authorList>
            <person name="Stajich J.E."/>
            <person name="Amses K."/>
            <person name="Simmons R."/>
            <person name="Seto K."/>
            <person name="Myers J."/>
            <person name="Bonds A."/>
            <person name="Quandt C.A."/>
            <person name="Barry K."/>
            <person name="Liu P."/>
            <person name="Grigoriev I."/>
            <person name="Longcore J.E."/>
            <person name="James T.Y."/>
        </authorList>
    </citation>
    <scope>NUCLEOTIDE SEQUENCE</scope>
    <source>
        <strain evidence="2">JEL0379</strain>
    </source>
</reference>
<keyword evidence="3" id="KW-1185">Reference proteome</keyword>
<dbReference type="GO" id="GO:0043332">
    <property type="term" value="C:mating projection tip"/>
    <property type="evidence" value="ECO:0007669"/>
    <property type="project" value="TreeGrafter"/>
</dbReference>
<dbReference type="GO" id="GO:0030010">
    <property type="term" value="P:establishment of cell polarity"/>
    <property type="evidence" value="ECO:0007669"/>
    <property type="project" value="TreeGrafter"/>
</dbReference>
<accession>A0AAD5XLI8</accession>
<evidence type="ECO:0000313" key="2">
    <source>
        <dbReference type="EMBL" id="KAJ3175844.1"/>
    </source>
</evidence>
<dbReference type="AlphaFoldDB" id="A0AAD5XLI8"/>
<protein>
    <recommendedName>
        <fullName evidence="1">Cdc24/Scd1 N-terminal domain-containing protein</fullName>
    </recommendedName>
</protein>
<dbReference type="EMBL" id="JADGJQ010000047">
    <property type="protein sequence ID" value="KAJ3175844.1"/>
    <property type="molecule type" value="Genomic_DNA"/>
</dbReference>
<organism evidence="2 3">
    <name type="scientific">Geranomyces variabilis</name>
    <dbReference type="NCBI Taxonomy" id="109894"/>
    <lineage>
        <taxon>Eukaryota</taxon>
        <taxon>Fungi</taxon>
        <taxon>Fungi incertae sedis</taxon>
        <taxon>Chytridiomycota</taxon>
        <taxon>Chytridiomycota incertae sedis</taxon>
        <taxon>Chytridiomycetes</taxon>
        <taxon>Spizellomycetales</taxon>
        <taxon>Powellomycetaceae</taxon>
        <taxon>Geranomyces</taxon>
    </lineage>
</organism>
<name>A0AAD5XLI8_9FUNG</name>
<dbReference type="InterPro" id="IPR053026">
    <property type="entry name" value="CDC42_GEF"/>
</dbReference>
<dbReference type="GO" id="GO:0005737">
    <property type="term" value="C:cytoplasm"/>
    <property type="evidence" value="ECO:0007669"/>
    <property type="project" value="TreeGrafter"/>
</dbReference>
<evidence type="ECO:0000259" key="1">
    <source>
        <dbReference type="Pfam" id="PF06395"/>
    </source>
</evidence>
<comment type="caution">
    <text evidence="2">The sequence shown here is derived from an EMBL/GenBank/DDBJ whole genome shotgun (WGS) entry which is preliminary data.</text>
</comment>
<dbReference type="Proteomes" id="UP001212152">
    <property type="component" value="Unassembled WGS sequence"/>
</dbReference>
<dbReference type="InterPro" id="IPR010481">
    <property type="entry name" value="Cdc24/Scd1_N"/>
</dbReference>
<dbReference type="GO" id="GO:0000935">
    <property type="term" value="C:division septum"/>
    <property type="evidence" value="ECO:0007669"/>
    <property type="project" value="TreeGrafter"/>
</dbReference>
<dbReference type="PANTHER" id="PTHR47339:SF1">
    <property type="entry name" value="CELL DIVISION CONTROL PROTEIN 24"/>
    <property type="match status" value="1"/>
</dbReference>
<dbReference type="Pfam" id="PF06395">
    <property type="entry name" value="CDC24"/>
    <property type="match status" value="1"/>
</dbReference>
<proteinExistence type="predicted"/>
<feature type="domain" description="Cdc24/Scd1 N-terminal" evidence="1">
    <location>
        <begin position="15"/>
        <end position="59"/>
    </location>
</feature>
<dbReference type="GO" id="GO:0005634">
    <property type="term" value="C:nucleus"/>
    <property type="evidence" value="ECO:0007669"/>
    <property type="project" value="TreeGrafter"/>
</dbReference>
<evidence type="ECO:0000313" key="3">
    <source>
        <dbReference type="Proteomes" id="UP001212152"/>
    </source>
</evidence>
<dbReference type="PANTHER" id="PTHR47339">
    <property type="entry name" value="CELL DIVISION CONTROL PROTEIN 24"/>
    <property type="match status" value="1"/>
</dbReference>
<gene>
    <name evidence="2" type="ORF">HDU87_005672</name>
</gene>
<sequence length="143" mass="15781">MEIARPQQTAGPAATAVYEFIIACKAELQLSDKELISISGLYKDDTNEFVKLVETTSIVVQKIENMGLFPPPRPLPFLTPSNELGANVPSDNRAKVVAEMLNTERQYSTDLEKLQHYQRELQSQFGRAIGLPAPLLTADGSYA</sequence>
<dbReference type="GO" id="GO:0031106">
    <property type="term" value="P:septin ring organization"/>
    <property type="evidence" value="ECO:0007669"/>
    <property type="project" value="TreeGrafter"/>
</dbReference>